<reference evidence="1 2" key="2">
    <citation type="journal article" date="2016" name="Science">
        <title>A bacterium that degrades and assimilates poly(ethylene terephthalate).</title>
        <authorList>
            <person name="Yoshida S."/>
            <person name="Hiraga K."/>
            <person name="Takehana T."/>
            <person name="Taniguchi I."/>
            <person name="Yamaji H."/>
            <person name="Maeda Y."/>
            <person name="Toyohara K."/>
            <person name="Miyamoto K."/>
            <person name="Kimura Y."/>
            <person name="Oda K."/>
        </authorList>
    </citation>
    <scope>NUCLEOTIDE SEQUENCE [LARGE SCALE GENOMIC DNA]</scope>
    <source>
        <strain evidence="2">NBRC 110686 / TISTR 2288 / 201-F6</strain>
    </source>
</reference>
<gene>
    <name evidence="1" type="ORF">ISF6_3393</name>
</gene>
<comment type="caution">
    <text evidence="1">The sequence shown here is derived from an EMBL/GenBank/DDBJ whole genome shotgun (WGS) entry which is preliminary data.</text>
</comment>
<evidence type="ECO:0000313" key="1">
    <source>
        <dbReference type="EMBL" id="GAP33967.1"/>
    </source>
</evidence>
<sequence length="251" mass="28216">MNEPQQDVKFSVTEEGPAEMHLRRAILVYASKGGGSFATVHDIAANQGGGATILPGRPMTAFAVLRLARSLMKRQDGGFIPDRLIFQDSAAIAWWVPPGMRRIWFRCPEDQLVAGERSEVVSHPGLVFCVTTARKWFVWAIKGAARPKDSTRLFRAPYFNVWESGQICVGNVDLPERATAEKLDEWTSAFFDSWFTHPNVHSNLVRYRGGAYRFWRDMLDGKHVVFPERTLVDLDRALGEALQSRGAKHDG</sequence>
<dbReference type="AlphaFoldDB" id="A0A0K8NUA1"/>
<dbReference type="InterPro" id="IPR022280">
    <property type="entry name" value="PRTRC_protein-B"/>
</dbReference>
<keyword evidence="2" id="KW-1185">Reference proteome</keyword>
<dbReference type="STRING" id="1547922.ISF6_3393"/>
<protein>
    <recommendedName>
        <fullName evidence="3">PRTRC system protein B</fullName>
    </recommendedName>
</protein>
<evidence type="ECO:0000313" key="2">
    <source>
        <dbReference type="Proteomes" id="UP000037660"/>
    </source>
</evidence>
<evidence type="ECO:0008006" key="3">
    <source>
        <dbReference type="Google" id="ProtNLM"/>
    </source>
</evidence>
<dbReference type="EMBL" id="BBYR01000005">
    <property type="protein sequence ID" value="GAP33967.1"/>
    <property type="molecule type" value="Genomic_DNA"/>
</dbReference>
<accession>A0A0K8NUA1</accession>
<dbReference type="NCBIfam" id="TIGR03737">
    <property type="entry name" value="PRTRC_B"/>
    <property type="match status" value="1"/>
</dbReference>
<name>A0A0K8NUA1_PISS1</name>
<dbReference type="RefSeq" id="WP_054018127.1">
    <property type="nucleotide sequence ID" value="NZ_BBYR01000005.1"/>
</dbReference>
<dbReference type="Pfam" id="PF14460">
    <property type="entry name" value="Prok-E2_D"/>
    <property type="match status" value="1"/>
</dbReference>
<organism evidence="1 2">
    <name type="scientific">Piscinibacter sakaiensis</name>
    <name type="common">Ideonella sakaiensis</name>
    <dbReference type="NCBI Taxonomy" id="1547922"/>
    <lineage>
        <taxon>Bacteria</taxon>
        <taxon>Pseudomonadati</taxon>
        <taxon>Pseudomonadota</taxon>
        <taxon>Betaproteobacteria</taxon>
        <taxon>Burkholderiales</taxon>
        <taxon>Sphaerotilaceae</taxon>
        <taxon>Piscinibacter</taxon>
    </lineage>
</organism>
<dbReference type="InterPro" id="IPR032787">
    <property type="entry name" value="Prok-E2_D"/>
</dbReference>
<reference evidence="2" key="1">
    <citation type="submission" date="2015-07" db="EMBL/GenBank/DDBJ databases">
        <title>Discovery of a poly(ethylene terephthalate assimilation.</title>
        <authorList>
            <person name="Yoshida S."/>
            <person name="Hiraga K."/>
            <person name="Takehana T."/>
            <person name="Taniguchi I."/>
            <person name="Yamaji H."/>
            <person name="Maeda Y."/>
            <person name="Toyohara K."/>
            <person name="Miyamoto K."/>
            <person name="Kimura Y."/>
            <person name="Oda K."/>
        </authorList>
    </citation>
    <scope>NUCLEOTIDE SEQUENCE [LARGE SCALE GENOMIC DNA]</scope>
    <source>
        <strain evidence="2">NBRC 110686 / TISTR 2288 / 201-F6</strain>
    </source>
</reference>
<dbReference type="OrthoDB" id="8556159at2"/>
<dbReference type="Proteomes" id="UP000037660">
    <property type="component" value="Unassembled WGS sequence"/>
</dbReference>
<proteinExistence type="predicted"/>